<protein>
    <recommendedName>
        <fullName evidence="2">Ice-binding protein C-terminal domain-containing protein</fullName>
    </recommendedName>
</protein>
<feature type="signal peptide" evidence="1">
    <location>
        <begin position="1"/>
        <end position="25"/>
    </location>
</feature>
<dbReference type="RefSeq" id="WP_208414865.1">
    <property type="nucleotide sequence ID" value="NZ_BAAADC010000001.1"/>
</dbReference>
<reference evidence="3 4" key="1">
    <citation type="submission" date="2020-03" db="EMBL/GenBank/DDBJ databases">
        <title>Genomic Encyclopedia of Type Strains, Phase IV (KMG-IV): sequencing the most valuable type-strain genomes for metagenomic binning, comparative biology and taxonomic classification.</title>
        <authorList>
            <person name="Goeker M."/>
        </authorList>
    </citation>
    <scope>NUCLEOTIDE SEQUENCE [LARGE SCALE GENOMIC DNA]</scope>
    <source>
        <strain evidence="3 4">DSM 19867</strain>
    </source>
</reference>
<dbReference type="AlphaFoldDB" id="A0A846N143"/>
<keyword evidence="4" id="KW-1185">Reference proteome</keyword>
<dbReference type="InterPro" id="IPR013424">
    <property type="entry name" value="Ice-binding_C"/>
</dbReference>
<evidence type="ECO:0000313" key="3">
    <source>
        <dbReference type="EMBL" id="NIK89684.1"/>
    </source>
</evidence>
<dbReference type="EMBL" id="JAASRM010000001">
    <property type="protein sequence ID" value="NIK89684.1"/>
    <property type="molecule type" value="Genomic_DNA"/>
</dbReference>
<dbReference type="Pfam" id="PF07589">
    <property type="entry name" value="PEP-CTERM"/>
    <property type="match status" value="1"/>
</dbReference>
<feature type="chain" id="PRO_5032811314" description="Ice-binding protein C-terminal domain-containing protein" evidence="1">
    <location>
        <begin position="26"/>
        <end position="271"/>
    </location>
</feature>
<accession>A0A846N143</accession>
<sequence length="271" mass="28375">MTLKSVWQGAVALGALVLVAQGASASAFVNGGFEAGDASGWTIGGGYRAPVYNPPNPADFMPGGTYYDPSVASSHSAIVSTSSVDPNLGSKIGSLVYSGKYAWRVEDTVAGGYASVISQTVTNYTDPTIYFEWKSVLLGAHDATEAATMVISLKDLTSGTELIHREYNAAAGGGGVDPRFTYDNPTGNFYTADWQIESLNIDASLSGHDFMLSVLGSDCEPTAHWGYVYLDGFGSVVVPPNNPGVPEPATLALMGAAFAGLGLLRRRRKQA</sequence>
<name>A0A846N143_9PROT</name>
<dbReference type="Proteomes" id="UP000570514">
    <property type="component" value="Unassembled WGS sequence"/>
</dbReference>
<proteinExistence type="predicted"/>
<feature type="domain" description="Ice-binding protein C-terminal" evidence="2">
    <location>
        <begin position="245"/>
        <end position="267"/>
    </location>
</feature>
<evidence type="ECO:0000313" key="4">
    <source>
        <dbReference type="Proteomes" id="UP000570514"/>
    </source>
</evidence>
<dbReference type="NCBIfam" id="TIGR02595">
    <property type="entry name" value="PEP_CTERM"/>
    <property type="match status" value="1"/>
</dbReference>
<keyword evidence="1" id="KW-0732">Signal</keyword>
<organism evidence="3 4">
    <name type="scientific">Rhizomicrobium palustre</name>
    <dbReference type="NCBI Taxonomy" id="189966"/>
    <lineage>
        <taxon>Bacteria</taxon>
        <taxon>Pseudomonadati</taxon>
        <taxon>Pseudomonadota</taxon>
        <taxon>Alphaproteobacteria</taxon>
        <taxon>Micropepsales</taxon>
        <taxon>Micropepsaceae</taxon>
        <taxon>Rhizomicrobium</taxon>
    </lineage>
</organism>
<evidence type="ECO:0000259" key="2">
    <source>
        <dbReference type="Pfam" id="PF07589"/>
    </source>
</evidence>
<evidence type="ECO:0000256" key="1">
    <source>
        <dbReference type="SAM" id="SignalP"/>
    </source>
</evidence>
<gene>
    <name evidence="3" type="ORF">FHS83_003002</name>
</gene>
<comment type="caution">
    <text evidence="3">The sequence shown here is derived from an EMBL/GenBank/DDBJ whole genome shotgun (WGS) entry which is preliminary data.</text>
</comment>